<reference evidence="2 3" key="1">
    <citation type="submission" date="2021-03" db="EMBL/GenBank/DDBJ databases">
        <title>Genomic Encyclopedia of Type Strains, Phase IV (KMG-IV): sequencing the most valuable type-strain genomes for metagenomic binning, comparative biology and taxonomic classification.</title>
        <authorList>
            <person name="Goeker M."/>
        </authorList>
    </citation>
    <scope>NUCLEOTIDE SEQUENCE [LARGE SCALE GENOMIC DNA]</scope>
    <source>
        <strain evidence="2 3">DSM 28650</strain>
    </source>
</reference>
<dbReference type="Gene3D" id="1.25.40.10">
    <property type="entry name" value="Tetratricopeptide repeat domain"/>
    <property type="match status" value="2"/>
</dbReference>
<comment type="caution">
    <text evidence="2">The sequence shown here is derived from an EMBL/GenBank/DDBJ whole genome shotgun (WGS) entry which is preliminary data.</text>
</comment>
<name>A0ABS4K7T5_9CLOT</name>
<evidence type="ECO:0000259" key="1">
    <source>
        <dbReference type="Pfam" id="PF00535"/>
    </source>
</evidence>
<dbReference type="RefSeq" id="WP_209649905.1">
    <property type="nucleotide sequence ID" value="NZ_JAGGLL010000039.1"/>
</dbReference>
<dbReference type="SMART" id="SM00028">
    <property type="entry name" value="TPR"/>
    <property type="match status" value="2"/>
</dbReference>
<dbReference type="InterPro" id="IPR011990">
    <property type="entry name" value="TPR-like_helical_dom_sf"/>
</dbReference>
<dbReference type="SUPFAM" id="SSF48452">
    <property type="entry name" value="TPR-like"/>
    <property type="match status" value="1"/>
</dbReference>
<dbReference type="Proteomes" id="UP001519308">
    <property type="component" value="Unassembled WGS sequence"/>
</dbReference>
<evidence type="ECO:0000313" key="2">
    <source>
        <dbReference type="EMBL" id="MBP2023852.1"/>
    </source>
</evidence>
<dbReference type="Gene3D" id="3.90.550.10">
    <property type="entry name" value="Spore Coat Polysaccharide Biosynthesis Protein SpsA, Chain A"/>
    <property type="match status" value="1"/>
</dbReference>
<keyword evidence="3" id="KW-1185">Reference proteome</keyword>
<proteinExistence type="predicted"/>
<dbReference type="SUPFAM" id="SSF53448">
    <property type="entry name" value="Nucleotide-diphospho-sugar transferases"/>
    <property type="match status" value="1"/>
</dbReference>
<dbReference type="Pfam" id="PF00535">
    <property type="entry name" value="Glycos_transf_2"/>
    <property type="match status" value="1"/>
</dbReference>
<dbReference type="PANTHER" id="PTHR43630:SF2">
    <property type="entry name" value="GLYCOSYLTRANSFERASE"/>
    <property type="match status" value="1"/>
</dbReference>
<dbReference type="InterPro" id="IPR029044">
    <property type="entry name" value="Nucleotide-diphossugar_trans"/>
</dbReference>
<dbReference type="InterPro" id="IPR019734">
    <property type="entry name" value="TPR_rpt"/>
</dbReference>
<dbReference type="InterPro" id="IPR001173">
    <property type="entry name" value="Glyco_trans_2-like"/>
</dbReference>
<gene>
    <name evidence="2" type="ORF">J2Z44_003694</name>
</gene>
<dbReference type="PANTHER" id="PTHR43630">
    <property type="entry name" value="POLY-BETA-1,6-N-ACETYL-D-GLUCOSAMINE SYNTHASE"/>
    <property type="match status" value="1"/>
</dbReference>
<dbReference type="CDD" id="cd02511">
    <property type="entry name" value="Beta4Glucosyltransferase"/>
    <property type="match status" value="1"/>
</dbReference>
<organism evidence="2 3">
    <name type="scientific">Clostridium punense</name>
    <dbReference type="NCBI Taxonomy" id="1054297"/>
    <lineage>
        <taxon>Bacteria</taxon>
        <taxon>Bacillati</taxon>
        <taxon>Bacillota</taxon>
        <taxon>Clostridia</taxon>
        <taxon>Eubacteriales</taxon>
        <taxon>Clostridiaceae</taxon>
        <taxon>Clostridium</taxon>
    </lineage>
</organism>
<protein>
    <submittedName>
        <fullName evidence="2">Glycosyltransferase involved in cell wall biosynthesis</fullName>
    </submittedName>
</protein>
<dbReference type="EMBL" id="JAGGLL010000039">
    <property type="protein sequence ID" value="MBP2023852.1"/>
    <property type="molecule type" value="Genomic_DNA"/>
</dbReference>
<evidence type="ECO:0000313" key="3">
    <source>
        <dbReference type="Proteomes" id="UP001519308"/>
    </source>
</evidence>
<dbReference type="Pfam" id="PF12895">
    <property type="entry name" value="ANAPC3"/>
    <property type="match status" value="1"/>
</dbReference>
<feature type="domain" description="Glycosyltransferase 2-like" evidence="1">
    <location>
        <begin position="5"/>
        <end position="128"/>
    </location>
</feature>
<sequence>MISISLCMITKNEEKSIENCLKSVHDIVDELIIVDTGSNDNTIEIIKKYSNNIYNFNWINDFSAARNYSFSLATKDYILWLDADDVLLEEDRVKLIELKNNLCDATDYVGMMYDYSFDDNGNCTYSFRRNRLVKNFRGFYWDCFMHERLNVWGNHEDYDIHITHTRKHDNNKRNIENFRKKMLENYYLNPRETYYYGGELFAGGYYDDAIRVLENFLEMDYDDNYDKVNALIKLADCYSSKGDYEKAIKYCTNTFNYEIPRAEVCYKLGYCFQKLQKYYEAIFWFKETLHSNCPNENFMKVDNSWINYLPYQQLCCCYYEVGDLKNSFRYNELAASEIPNDYYVIKNKEMFKSLGFQVD</sequence>
<accession>A0ABS4K7T5</accession>